<evidence type="ECO:0000313" key="4">
    <source>
        <dbReference type="Proteomes" id="UP001322138"/>
    </source>
</evidence>
<name>A0ABR0FGG1_9PEZI</name>
<keyword evidence="3" id="KW-0689">Ribosomal protein</keyword>
<dbReference type="Pfam" id="PF10213">
    <property type="entry name" value="MRP-S28"/>
    <property type="match status" value="1"/>
</dbReference>
<keyword evidence="3" id="KW-0687">Ribonucleoprotein</keyword>
<dbReference type="InterPro" id="IPR039848">
    <property type="entry name" value="Ribosomal_mS35_mt"/>
</dbReference>
<protein>
    <submittedName>
        <fullName evidence="3">37S ribosomal protein S24, mitochondrial</fullName>
    </submittedName>
</protein>
<dbReference type="EMBL" id="JAFFGZ010000006">
    <property type="protein sequence ID" value="KAK4643058.1"/>
    <property type="molecule type" value="Genomic_DNA"/>
</dbReference>
<organism evidence="3 4">
    <name type="scientific">Podospora bellae-mahoneyi</name>
    <dbReference type="NCBI Taxonomy" id="2093777"/>
    <lineage>
        <taxon>Eukaryota</taxon>
        <taxon>Fungi</taxon>
        <taxon>Dikarya</taxon>
        <taxon>Ascomycota</taxon>
        <taxon>Pezizomycotina</taxon>
        <taxon>Sordariomycetes</taxon>
        <taxon>Sordariomycetidae</taxon>
        <taxon>Sordariales</taxon>
        <taxon>Podosporaceae</taxon>
        <taxon>Podospora</taxon>
    </lineage>
</organism>
<feature type="domain" description="Small ribosomal subunit protein mS35 mitochondrial conserved" evidence="2">
    <location>
        <begin position="192"/>
        <end position="312"/>
    </location>
</feature>
<dbReference type="RefSeq" id="XP_062732034.1">
    <property type="nucleotide sequence ID" value="XM_062878543.1"/>
</dbReference>
<comment type="caution">
    <text evidence="3">The sequence shown here is derived from an EMBL/GenBank/DDBJ whole genome shotgun (WGS) entry which is preliminary data.</text>
</comment>
<gene>
    <name evidence="3" type="primary">RSM24</name>
    <name evidence="3" type="ORF">QC761_402640</name>
</gene>
<proteinExistence type="predicted"/>
<dbReference type="InterPro" id="IPR019349">
    <property type="entry name" value="Ribosomal_mS35_mit"/>
</dbReference>
<evidence type="ECO:0000313" key="3">
    <source>
        <dbReference type="EMBL" id="KAK4643058.1"/>
    </source>
</evidence>
<dbReference type="PANTHER" id="PTHR13490:SF0">
    <property type="entry name" value="SMALL RIBOSOMAL SUBUNIT PROTEIN MS35"/>
    <property type="match status" value="1"/>
</dbReference>
<evidence type="ECO:0000259" key="2">
    <source>
        <dbReference type="Pfam" id="PF10213"/>
    </source>
</evidence>
<dbReference type="PANTHER" id="PTHR13490">
    <property type="entry name" value="MITOCHONDRIAL 28S RIBOSOMAL PROTEIN S28"/>
    <property type="match status" value="1"/>
</dbReference>
<keyword evidence="4" id="KW-1185">Reference proteome</keyword>
<dbReference type="GeneID" id="87898025"/>
<sequence length="373" mass="43413">MASAANSLRLCLRASRQLSARPAASPLLRRALTTTAPQCARPGRKKGWKDPSDNFEFPEPYEGKVFQDLGEQLRYSLENDELAEADRAAVQQALTSWENKPNEEKMEEQQIVKEIDKEFAPLRAPVRARRNSFWHEEEQDTDLITDEVGEDDFEENDMMAMGHAKLEEHREYREYARIAVWEMPLLSKFAKKFVPPKNNEVLRFRYTTYMGEFHPADRKVVVEFDPRDLFELTEVQRDKLRKLAGARYNPERGIIKMSCEKFELPAQNKRWLGDTIAKLITAAKDPTDTFEDIPLDTRHHKFKSIPKYPKEWYMSNQRRQQLLAQRRESLKLDHNKRQNSQLIDGVKVIQQGALSTLSASKEKEPVAVRVKPL</sequence>
<reference evidence="3 4" key="1">
    <citation type="journal article" date="2023" name="bioRxiv">
        <title>High-quality genome assemblies of four members of thePodospora anserinaspecies complex.</title>
        <authorList>
            <person name="Ament-Velasquez S.L."/>
            <person name="Vogan A.A."/>
            <person name="Wallerman O."/>
            <person name="Hartmann F."/>
            <person name="Gautier V."/>
            <person name="Silar P."/>
            <person name="Giraud T."/>
            <person name="Johannesson H."/>
        </authorList>
    </citation>
    <scope>NUCLEOTIDE SEQUENCE [LARGE SCALE GENOMIC DNA]</scope>
    <source>
        <strain evidence="3 4">CBS 112042</strain>
    </source>
</reference>
<evidence type="ECO:0000256" key="1">
    <source>
        <dbReference type="SAM" id="MobiDB-lite"/>
    </source>
</evidence>
<accession>A0ABR0FGG1</accession>
<feature type="region of interest" description="Disordered" evidence="1">
    <location>
        <begin position="34"/>
        <end position="54"/>
    </location>
</feature>
<dbReference type="Proteomes" id="UP001322138">
    <property type="component" value="Unassembled WGS sequence"/>
</dbReference>
<dbReference type="GO" id="GO:0005840">
    <property type="term" value="C:ribosome"/>
    <property type="evidence" value="ECO:0007669"/>
    <property type="project" value="UniProtKB-KW"/>
</dbReference>